<dbReference type="GO" id="GO:0046872">
    <property type="term" value="F:metal ion binding"/>
    <property type="evidence" value="ECO:0007669"/>
    <property type="project" value="UniProtKB-KW"/>
</dbReference>
<dbReference type="FunFam" id="3.40.1390.30:FF:000001">
    <property type="entry name" value="GTP cyclohydrolase 1 type 2"/>
    <property type="match status" value="1"/>
</dbReference>
<sequence length="279" mass="29977">MSKQTCVATKLKQVVESLYNPKLADSWDNTGLLLQAPFSRAGAKSVLLTIDLTEKVADEAISNKLVSSIITYHPIIFRGLKAITMEDSQQRSLLRLAAEGIHVYSPHTCVDAAAEGVNDWLAWGIAGGKYQLKSSKPIQQNAPMSEAEGYGRLCEFSQPASLREVIERAKKLTGLPYVQVAAPKGLDASISSVSVCAGSGGSVLAGTEADLYFTGELSHHQILALIAKGVSVILCGHSNTERGYLKDVMAEKLAKAFRESDVDAEILISAEDRDPLTVM</sequence>
<feature type="binding site" evidence="2">
    <location>
        <position position="111"/>
    </location>
    <ligand>
        <name>a divalent metal cation</name>
        <dbReference type="ChEBI" id="CHEBI:60240"/>
        <label>1</label>
    </ligand>
</feature>
<protein>
    <submittedName>
        <fullName evidence="3">DUF34 family protein</fullName>
    </submittedName>
</protein>
<organism evidence="3 4">
    <name type="scientific">Schizosaccharomyces osmophilus</name>
    <dbReference type="NCBI Taxonomy" id="2545709"/>
    <lineage>
        <taxon>Eukaryota</taxon>
        <taxon>Fungi</taxon>
        <taxon>Dikarya</taxon>
        <taxon>Ascomycota</taxon>
        <taxon>Taphrinomycotina</taxon>
        <taxon>Schizosaccharomycetes</taxon>
        <taxon>Schizosaccharomycetales</taxon>
        <taxon>Schizosaccharomycetaceae</taxon>
        <taxon>Schizosaccharomyces</taxon>
    </lineage>
</organism>
<dbReference type="GeneID" id="80878327"/>
<dbReference type="KEGG" id="som:SOMG_04861"/>
<reference evidence="3 4" key="1">
    <citation type="journal article" date="2023" name="G3 (Bethesda)">
        <title>A high-quality reference genome for the fission yeast Schizosaccharomyces osmophilus.</title>
        <authorList>
            <person name="Jia G.S."/>
            <person name="Zhang W.C."/>
            <person name="Liang Y."/>
            <person name="Liu X.H."/>
            <person name="Rhind N."/>
            <person name="Pidoux A."/>
            <person name="Brysch-Herzberg M."/>
            <person name="Du L.L."/>
        </authorList>
    </citation>
    <scope>NUCLEOTIDE SEQUENCE [LARGE SCALE GENOMIC DNA]</scope>
    <source>
        <strain evidence="3 4">CBS 15793</strain>
    </source>
</reference>
<dbReference type="Proteomes" id="UP001212411">
    <property type="component" value="Chromosome 3"/>
</dbReference>
<dbReference type="InterPro" id="IPR002678">
    <property type="entry name" value="DUF34/NIF3"/>
</dbReference>
<proteinExistence type="inferred from homology"/>
<evidence type="ECO:0000256" key="1">
    <source>
        <dbReference type="ARBA" id="ARBA00006964"/>
    </source>
</evidence>
<name>A0AAE9WFS8_9SCHI</name>
<dbReference type="AlphaFoldDB" id="A0AAE9WFS8"/>
<evidence type="ECO:0000313" key="4">
    <source>
        <dbReference type="Proteomes" id="UP001212411"/>
    </source>
</evidence>
<dbReference type="SUPFAM" id="SSF102705">
    <property type="entry name" value="NIF3 (NGG1p interacting factor 3)-like"/>
    <property type="match status" value="1"/>
</dbReference>
<feature type="binding site" evidence="2">
    <location>
        <position position="237"/>
    </location>
    <ligand>
        <name>a divalent metal cation</name>
        <dbReference type="ChEBI" id="CHEBI:60240"/>
        <label>1</label>
    </ligand>
</feature>
<evidence type="ECO:0000256" key="2">
    <source>
        <dbReference type="PIRSR" id="PIRSR602678-1"/>
    </source>
</evidence>
<dbReference type="InterPro" id="IPR036069">
    <property type="entry name" value="DUF34/NIF3_sf"/>
</dbReference>
<dbReference type="GO" id="GO:0005739">
    <property type="term" value="C:mitochondrion"/>
    <property type="evidence" value="ECO:0007669"/>
    <property type="project" value="TreeGrafter"/>
</dbReference>
<gene>
    <name evidence="3" type="ORF">SOMG_04861</name>
</gene>
<dbReference type="EMBL" id="CP115613">
    <property type="protein sequence ID" value="WBW75494.1"/>
    <property type="molecule type" value="Genomic_DNA"/>
</dbReference>
<comment type="similarity">
    <text evidence="1">Belongs to the GTP cyclohydrolase I type 2/NIF3 family.</text>
</comment>
<dbReference type="PANTHER" id="PTHR13799">
    <property type="entry name" value="NGG1 INTERACTING FACTOR 3"/>
    <property type="match status" value="1"/>
</dbReference>
<dbReference type="PANTHER" id="PTHR13799:SF13">
    <property type="entry name" value="NIF3-LIKE PROTEIN 1"/>
    <property type="match status" value="1"/>
</dbReference>
<keyword evidence="2" id="KW-0479">Metal-binding</keyword>
<keyword evidence="4" id="KW-1185">Reference proteome</keyword>
<feature type="binding site" evidence="2">
    <location>
        <position position="73"/>
    </location>
    <ligand>
        <name>a divalent metal cation</name>
        <dbReference type="ChEBI" id="CHEBI:60240"/>
        <label>1</label>
    </ligand>
</feature>
<dbReference type="RefSeq" id="XP_056039737.1">
    <property type="nucleotide sequence ID" value="XM_056183638.1"/>
</dbReference>
<accession>A0AAE9WFS8</accession>
<evidence type="ECO:0000313" key="3">
    <source>
        <dbReference type="EMBL" id="WBW75494.1"/>
    </source>
</evidence>
<dbReference type="NCBIfam" id="TIGR00486">
    <property type="entry name" value="YbgI_SA1388"/>
    <property type="match status" value="1"/>
</dbReference>
<dbReference type="Gene3D" id="3.40.1390.30">
    <property type="entry name" value="NIF3 (NGG1p interacting factor 3)-like"/>
    <property type="match status" value="1"/>
</dbReference>
<dbReference type="Pfam" id="PF01784">
    <property type="entry name" value="DUF34_NIF3"/>
    <property type="match status" value="1"/>
</dbReference>
<feature type="binding site" evidence="2">
    <location>
        <position position="241"/>
    </location>
    <ligand>
        <name>a divalent metal cation</name>
        <dbReference type="ChEBI" id="CHEBI:60240"/>
        <label>1</label>
    </ligand>
</feature>